<accession>A0A1I3XGM2</accession>
<dbReference type="Pfam" id="PF04107">
    <property type="entry name" value="GCS2"/>
    <property type="match status" value="1"/>
</dbReference>
<protein>
    <recommendedName>
        <fullName evidence="3">Gamma-glutamyl:cysteine ligase YbdK, ATP-grasp superfamily</fullName>
    </recommendedName>
</protein>
<dbReference type="InterPro" id="IPR016602">
    <property type="entry name" value="UCP012666"/>
</dbReference>
<keyword evidence="2" id="KW-1185">Reference proteome</keyword>
<reference evidence="2" key="1">
    <citation type="submission" date="2016-10" db="EMBL/GenBank/DDBJ databases">
        <authorList>
            <person name="Varghese N."/>
            <person name="Submissions S."/>
        </authorList>
    </citation>
    <scope>NUCLEOTIDE SEQUENCE [LARGE SCALE GENOMIC DNA]</scope>
    <source>
        <strain evidence="2">Nm69</strain>
    </source>
</reference>
<dbReference type="PANTHER" id="PTHR36510:SF3">
    <property type="entry name" value="CONSERVED PROTEIN"/>
    <property type="match status" value="1"/>
</dbReference>
<dbReference type="InterPro" id="IPR014746">
    <property type="entry name" value="Gln_synth/guanido_kin_cat_dom"/>
</dbReference>
<gene>
    <name evidence="1" type="ORF">SAMN05216302_1001282</name>
</gene>
<proteinExistence type="predicted"/>
<sequence>MGNEIPSSYFKPEDLKLFNERLQQETKIIDKWFSQDRFASEQKMFGYELEAWLIDKNYQPAPVNEQFLKKLNNPLVVPELASFNIELNSLPQHLSGHVFSDMEQNLNQIFNLCRQQAQLLGSDMLAIGILPTVRKTDLSLRNMSNSPRYRALNEQVLRMRHGRPLHINIKGDEHLCVQHDDVMLEAAATSFQLHLQVPPSLATHYYNAAIILSGSMVAATGNSPFLFGKHLWAETRIPLFEQAVSVGGHGTDDEGDLKRVFFGTGYTQDSLFECFQENLDHFPVVLPVLFEDPPDRLAHLRLHNGTIWRWNRPLIGFDEQGEPHLRIEHRVISAGPSVVDTVANAALFTGAVKSLVASQHTPEFNLTFNHARHNFYQAARLGLAADLHWLGEQQVNARSHILKQLLPLARSGLEQLEINSHDRQYYLDIIEQRIRSGQTGTNWQQRYAAKHDYDMQALTAAYATLQQSGKPVHEWPI</sequence>
<dbReference type="EMBL" id="FOSP01000001">
    <property type="protein sequence ID" value="SFK18655.1"/>
    <property type="molecule type" value="Genomic_DNA"/>
</dbReference>
<dbReference type="STRING" id="52441.SAMN05216302_1001282"/>
<dbReference type="RefSeq" id="WP_090696598.1">
    <property type="nucleotide sequence ID" value="NZ_FOSP01000001.1"/>
</dbReference>
<dbReference type="PIRSF" id="PIRSF012666">
    <property type="entry name" value="UCP012666"/>
    <property type="match status" value="1"/>
</dbReference>
<dbReference type="Proteomes" id="UP000199533">
    <property type="component" value="Unassembled WGS sequence"/>
</dbReference>
<evidence type="ECO:0000313" key="2">
    <source>
        <dbReference type="Proteomes" id="UP000199533"/>
    </source>
</evidence>
<organism evidence="1 2">
    <name type="scientific">Nitrosomonas aestuarii</name>
    <dbReference type="NCBI Taxonomy" id="52441"/>
    <lineage>
        <taxon>Bacteria</taxon>
        <taxon>Pseudomonadati</taxon>
        <taxon>Pseudomonadota</taxon>
        <taxon>Betaproteobacteria</taxon>
        <taxon>Nitrosomonadales</taxon>
        <taxon>Nitrosomonadaceae</taxon>
        <taxon>Nitrosomonas</taxon>
    </lineage>
</organism>
<dbReference type="InterPro" id="IPR050141">
    <property type="entry name" value="GCL_type2/YbdK_subfam"/>
</dbReference>
<dbReference type="SUPFAM" id="SSF55931">
    <property type="entry name" value="Glutamine synthetase/guanido kinase"/>
    <property type="match status" value="1"/>
</dbReference>
<dbReference type="PANTHER" id="PTHR36510">
    <property type="entry name" value="GLUTAMATE--CYSTEINE LIGASE 2-RELATED"/>
    <property type="match status" value="1"/>
</dbReference>
<evidence type="ECO:0008006" key="3">
    <source>
        <dbReference type="Google" id="ProtNLM"/>
    </source>
</evidence>
<name>A0A1I3XGM2_9PROT</name>
<evidence type="ECO:0000313" key="1">
    <source>
        <dbReference type="EMBL" id="SFK18655.1"/>
    </source>
</evidence>
<dbReference type="AlphaFoldDB" id="A0A1I3XGM2"/>
<dbReference type="OrthoDB" id="240589at2"/>
<dbReference type="GO" id="GO:0016879">
    <property type="term" value="F:ligase activity, forming carbon-nitrogen bonds"/>
    <property type="evidence" value="ECO:0007669"/>
    <property type="project" value="TreeGrafter"/>
</dbReference>
<dbReference type="InterPro" id="IPR006336">
    <property type="entry name" value="GCS2"/>
</dbReference>
<dbReference type="Gene3D" id="3.30.590.20">
    <property type="match status" value="1"/>
</dbReference>